<dbReference type="KEGG" id="rxy:Rxyl_1952"/>
<evidence type="ECO:0000256" key="3">
    <source>
        <dbReference type="ARBA" id="ARBA00022989"/>
    </source>
</evidence>
<feature type="transmembrane region" description="Helical" evidence="6">
    <location>
        <begin position="276"/>
        <end position="297"/>
    </location>
</feature>
<feature type="domain" description="O-antigen ligase-related" evidence="7">
    <location>
        <begin position="285"/>
        <end position="430"/>
    </location>
</feature>
<keyword evidence="3 6" id="KW-1133">Transmembrane helix</keyword>
<evidence type="ECO:0000256" key="1">
    <source>
        <dbReference type="ARBA" id="ARBA00004141"/>
    </source>
</evidence>
<evidence type="ECO:0000256" key="2">
    <source>
        <dbReference type="ARBA" id="ARBA00022692"/>
    </source>
</evidence>
<sequence length="653" mass="68833">MSAASPGKPLAEHGRLAASLALCALALLAPWMGWRYGGYYVGGWAPPALASAALLLVLAAAGALGRMRSSWGAAAAALLTGYAAWTFLSLLWSPDRGEAWQGAGLTLLYLMAFWAALSLLSSGASRRWALAACALGTGAVAALTLPRLAPEAEELFVNGRLLGTAGYFNAEAAFLLLPFWAALCLAGSPRVNPLLRCLALAAAALCSQLAVLTQSRGAAMALAASLPVFFLLSGRRMRGALALLPVAAALILNFPQLNGVYLAGEGAALEEALRRAVPQVWLAALACGLYGLGWALLDARWRPPARAARAAGAATLAALLLLAAAGGAAFYAREGSPVRWVQQKAEAFQNGDRSGQEQSRYLSASGSGRLVMWRVAWEDFARHPVLGVGTHNYEATYYRLRGERAGYVRQPHSLPLEALAERGVVGGALLAGFLGVCFAAGLRRFGGLNAEGRTQLAAACAAAAYWLAHSGLEWFWQFPAITLPAMLCLAALAAPWSRGEGEGGAGGRTERSLRLAGAGLAALMLATALPLYAADRYAQQSAAAENPWMALQRLETARRLNPVSAELPLREAELLERVGDWPGATGAYAEAIRLSPEHYAPYAAMAGFYERHGDAQNALELYRRALELNPLEPALRGKVRRLEEASPSSPARG</sequence>
<accession>Q1AUM9</accession>
<dbReference type="InterPro" id="IPR007016">
    <property type="entry name" value="O-antigen_ligase-rel_domated"/>
</dbReference>
<evidence type="ECO:0000259" key="7">
    <source>
        <dbReference type="Pfam" id="PF04932"/>
    </source>
</evidence>
<dbReference type="EMBL" id="CP000386">
    <property type="protein sequence ID" value="ABG04899.1"/>
    <property type="molecule type" value="Genomic_DNA"/>
</dbReference>
<feature type="transmembrane region" description="Helical" evidence="6">
    <location>
        <begin position="217"/>
        <end position="234"/>
    </location>
</feature>
<dbReference type="AlphaFoldDB" id="Q1AUM9"/>
<keyword evidence="5" id="KW-0802">TPR repeat</keyword>
<feature type="transmembrane region" description="Helical" evidence="6">
    <location>
        <begin position="474"/>
        <end position="494"/>
    </location>
</feature>
<dbReference type="eggNOG" id="COG0457">
    <property type="taxonomic scope" value="Bacteria"/>
</dbReference>
<keyword evidence="2 6" id="KW-0812">Transmembrane</keyword>
<feature type="transmembrane region" description="Helical" evidence="6">
    <location>
        <begin position="515"/>
        <end position="533"/>
    </location>
</feature>
<keyword evidence="9" id="KW-1185">Reference proteome</keyword>
<dbReference type="HOGENOM" id="CLU_417313_0_0_11"/>
<keyword evidence="4 6" id="KW-0472">Membrane</keyword>
<dbReference type="SUPFAM" id="SSF48452">
    <property type="entry name" value="TPR-like"/>
    <property type="match status" value="1"/>
</dbReference>
<feature type="transmembrane region" description="Helical" evidence="6">
    <location>
        <begin position="423"/>
        <end position="440"/>
    </location>
</feature>
<name>Q1AUM9_RUBXD</name>
<feature type="transmembrane region" description="Helical" evidence="6">
    <location>
        <begin position="99"/>
        <end position="121"/>
    </location>
</feature>
<feature type="transmembrane region" description="Helical" evidence="6">
    <location>
        <begin position="45"/>
        <end position="64"/>
    </location>
</feature>
<feature type="repeat" description="TPR" evidence="5">
    <location>
        <begin position="599"/>
        <end position="632"/>
    </location>
</feature>
<dbReference type="InterPro" id="IPR019734">
    <property type="entry name" value="TPR_rpt"/>
</dbReference>
<feature type="transmembrane region" description="Helical" evidence="6">
    <location>
        <begin position="71"/>
        <end position="93"/>
    </location>
</feature>
<dbReference type="InterPro" id="IPR051533">
    <property type="entry name" value="WaaL-like"/>
</dbReference>
<feature type="transmembrane region" description="Helical" evidence="6">
    <location>
        <begin position="309"/>
        <end position="332"/>
    </location>
</feature>
<dbReference type="STRING" id="266117.Rxyl_1952"/>
<dbReference type="PANTHER" id="PTHR37422:SF13">
    <property type="entry name" value="LIPOPOLYSACCHARIDE BIOSYNTHESIS PROTEIN PA4999-RELATED"/>
    <property type="match status" value="1"/>
</dbReference>
<dbReference type="OrthoDB" id="5241686at2"/>
<evidence type="ECO:0000313" key="8">
    <source>
        <dbReference type="EMBL" id="ABG04899.1"/>
    </source>
</evidence>
<dbReference type="PANTHER" id="PTHR37422">
    <property type="entry name" value="TEICHURONIC ACID BIOSYNTHESIS PROTEIN TUAE"/>
    <property type="match status" value="1"/>
</dbReference>
<organism evidence="8 9">
    <name type="scientific">Rubrobacter xylanophilus (strain DSM 9941 / JCM 11954 / NBRC 16129 / PRD-1)</name>
    <dbReference type="NCBI Taxonomy" id="266117"/>
    <lineage>
        <taxon>Bacteria</taxon>
        <taxon>Bacillati</taxon>
        <taxon>Actinomycetota</taxon>
        <taxon>Rubrobacteria</taxon>
        <taxon>Rubrobacterales</taxon>
        <taxon>Rubrobacteraceae</taxon>
        <taxon>Rubrobacter</taxon>
    </lineage>
</organism>
<evidence type="ECO:0000256" key="4">
    <source>
        <dbReference type="ARBA" id="ARBA00023136"/>
    </source>
</evidence>
<proteinExistence type="predicted"/>
<dbReference type="InterPro" id="IPR011990">
    <property type="entry name" value="TPR-like_helical_dom_sf"/>
</dbReference>
<gene>
    <name evidence="8" type="ordered locus">Rxyl_1952</name>
</gene>
<feature type="transmembrane region" description="Helical" evidence="6">
    <location>
        <begin position="165"/>
        <end position="186"/>
    </location>
</feature>
<reference evidence="8 9" key="1">
    <citation type="submission" date="2006-06" db="EMBL/GenBank/DDBJ databases">
        <title>Complete sequence of Rubrobacter xylanophilus DSM 9941.</title>
        <authorList>
            <consortium name="US DOE Joint Genome Institute"/>
            <person name="Copeland A."/>
            <person name="Lucas S."/>
            <person name="Lapidus A."/>
            <person name="Barry K."/>
            <person name="Detter J.C."/>
            <person name="Glavina del Rio T."/>
            <person name="Hammon N."/>
            <person name="Israni S."/>
            <person name="Dalin E."/>
            <person name="Tice H."/>
            <person name="Pitluck S."/>
            <person name="Munk A.C."/>
            <person name="Brettin T."/>
            <person name="Bruce D."/>
            <person name="Han C."/>
            <person name="Tapia R."/>
            <person name="Gilna P."/>
            <person name="Schmutz J."/>
            <person name="Larimer F."/>
            <person name="Land M."/>
            <person name="Hauser L."/>
            <person name="Kyrpides N."/>
            <person name="Lykidis A."/>
            <person name="da Costa M.S."/>
            <person name="Rainey F.A."/>
            <person name="Empadinhas N."/>
            <person name="Jolivet E."/>
            <person name="Battista J.R."/>
            <person name="Richardson P."/>
        </authorList>
    </citation>
    <scope>NUCLEOTIDE SEQUENCE [LARGE SCALE GENOMIC DNA]</scope>
    <source>
        <strain evidence="9">DSM 9941 / JCM 11954 / NBRC 16129 / PRD-1</strain>
    </source>
</reference>
<feature type="transmembrane region" description="Helical" evidence="6">
    <location>
        <begin position="241"/>
        <end position="264"/>
    </location>
</feature>
<dbReference type="eggNOG" id="COG3307">
    <property type="taxonomic scope" value="Bacteria"/>
</dbReference>
<evidence type="ECO:0000256" key="6">
    <source>
        <dbReference type="SAM" id="Phobius"/>
    </source>
</evidence>
<comment type="subcellular location">
    <subcellularLocation>
        <location evidence="1">Membrane</location>
        <topology evidence="1">Multi-pass membrane protein</topology>
    </subcellularLocation>
</comment>
<dbReference type="PROSITE" id="PS50005">
    <property type="entry name" value="TPR"/>
    <property type="match status" value="1"/>
</dbReference>
<evidence type="ECO:0000313" key="9">
    <source>
        <dbReference type="Proteomes" id="UP000006637"/>
    </source>
</evidence>
<dbReference type="RefSeq" id="WP_011564914.1">
    <property type="nucleotide sequence ID" value="NC_008148.1"/>
</dbReference>
<feature type="transmembrane region" description="Helical" evidence="6">
    <location>
        <begin position="128"/>
        <end position="145"/>
    </location>
</feature>
<feature type="transmembrane region" description="Helical" evidence="6">
    <location>
        <begin position="193"/>
        <end position="211"/>
    </location>
</feature>
<dbReference type="Proteomes" id="UP000006637">
    <property type="component" value="Chromosome"/>
</dbReference>
<dbReference type="Pfam" id="PF04932">
    <property type="entry name" value="Wzy_C"/>
    <property type="match status" value="1"/>
</dbReference>
<evidence type="ECO:0000256" key="5">
    <source>
        <dbReference type="PROSITE-ProRule" id="PRU00339"/>
    </source>
</evidence>
<dbReference type="GO" id="GO:0016020">
    <property type="term" value="C:membrane"/>
    <property type="evidence" value="ECO:0007669"/>
    <property type="project" value="UniProtKB-SubCell"/>
</dbReference>
<protein>
    <submittedName>
        <fullName evidence="8">O-antigen polymerase</fullName>
    </submittedName>
</protein>
<dbReference type="Gene3D" id="1.25.40.10">
    <property type="entry name" value="Tetratricopeptide repeat domain"/>
    <property type="match status" value="1"/>
</dbReference>